<sequence>MLLMDTVLDLLTLIEGQSHESAQALIATGVMPTGVMSGQSVNKFVLATYGSVMPNAHRLLWTMHSIPSNLGGYMDRKLLIKLNANRMVVGTLCWFDQFMNLVVGNTVEVNGNEKTDTGMVVSLCLFLLLADDQLLIDMTDGWLLEMAKFTQKLKVLKYVGEKEHRCSLHKIMYKQVKEKSSSFDVSSLPFHIPLTTCDIALMVQDFLSQIPWYYAIIDEAQRLENPSNGDYYVKFE</sequence>
<gene>
    <name evidence="1" type="ORF">Pint_06782</name>
</gene>
<keyword evidence="2" id="KW-1185">Reference proteome</keyword>
<organism evidence="1 2">
    <name type="scientific">Pistacia integerrima</name>
    <dbReference type="NCBI Taxonomy" id="434235"/>
    <lineage>
        <taxon>Eukaryota</taxon>
        <taxon>Viridiplantae</taxon>
        <taxon>Streptophyta</taxon>
        <taxon>Embryophyta</taxon>
        <taxon>Tracheophyta</taxon>
        <taxon>Spermatophyta</taxon>
        <taxon>Magnoliopsida</taxon>
        <taxon>eudicotyledons</taxon>
        <taxon>Gunneridae</taxon>
        <taxon>Pentapetalae</taxon>
        <taxon>rosids</taxon>
        <taxon>malvids</taxon>
        <taxon>Sapindales</taxon>
        <taxon>Anacardiaceae</taxon>
        <taxon>Pistacia</taxon>
    </lineage>
</organism>
<dbReference type="EMBL" id="CM047745">
    <property type="protein sequence ID" value="KAJ0026196.1"/>
    <property type="molecule type" value="Genomic_DNA"/>
</dbReference>
<comment type="caution">
    <text evidence="1">The sequence shown here is derived from an EMBL/GenBank/DDBJ whole genome shotgun (WGS) entry which is preliminary data.</text>
</comment>
<name>A0ACC0XXE6_9ROSI</name>
<protein>
    <submittedName>
        <fullName evidence="1">Uncharacterized protein</fullName>
    </submittedName>
</protein>
<dbReference type="Proteomes" id="UP001163603">
    <property type="component" value="Chromosome 10"/>
</dbReference>
<evidence type="ECO:0000313" key="2">
    <source>
        <dbReference type="Proteomes" id="UP001163603"/>
    </source>
</evidence>
<proteinExistence type="predicted"/>
<accession>A0ACC0XXE6</accession>
<reference evidence="2" key="1">
    <citation type="journal article" date="2023" name="G3 (Bethesda)">
        <title>Genome assembly and association tests identify interacting loci associated with vigor, precocity, and sex in interspecific pistachio rootstocks.</title>
        <authorList>
            <person name="Palmer W."/>
            <person name="Jacygrad E."/>
            <person name="Sagayaradj S."/>
            <person name="Cavanaugh K."/>
            <person name="Han R."/>
            <person name="Bertier L."/>
            <person name="Beede B."/>
            <person name="Kafkas S."/>
            <person name="Golino D."/>
            <person name="Preece J."/>
            <person name="Michelmore R."/>
        </authorList>
    </citation>
    <scope>NUCLEOTIDE SEQUENCE [LARGE SCALE GENOMIC DNA]</scope>
</reference>
<evidence type="ECO:0000313" key="1">
    <source>
        <dbReference type="EMBL" id="KAJ0026196.1"/>
    </source>
</evidence>